<name>A0ABQ5MGN6_9FLAO</name>
<proteinExistence type="predicted"/>
<reference evidence="1" key="1">
    <citation type="submission" date="2022-07" db="EMBL/GenBank/DDBJ databases">
        <title>Taxonomy of Novel Oxalotrophic and Methylotrophic Bacteria.</title>
        <authorList>
            <person name="Sahin N."/>
            <person name="Tani A."/>
        </authorList>
    </citation>
    <scope>NUCLEOTIDE SEQUENCE</scope>
    <source>
        <strain evidence="1">Y10</strain>
    </source>
</reference>
<sequence>MSLQEIRNNYQRFSNTKLLRIAENDAKELPDEVIEILKSEITRRKLGDHLIQAIDIVRKPITEEDYKAYYELLSKMPCPYCNSKTAKNNVTMVRKTTSAIIITHRTNKPKIGCSNCLDGLHRSANIHTFFLGWWGIPWGPIHSLRTFYKNRKMRKRFNHSNQLDELFVAFIQANIVALESNKQNEIALGNVIRQLNS</sequence>
<evidence type="ECO:0000313" key="1">
    <source>
        <dbReference type="EMBL" id="GLB48549.1"/>
    </source>
</evidence>
<comment type="caution">
    <text evidence="1">The sequence shown here is derived from an EMBL/GenBank/DDBJ whole genome shotgun (WGS) entry which is preliminary data.</text>
</comment>
<protein>
    <submittedName>
        <fullName evidence="1">Uncharacterized protein</fullName>
    </submittedName>
</protein>
<dbReference type="EMBL" id="BRVO01000001">
    <property type="protein sequence ID" value="GLB48549.1"/>
    <property type="molecule type" value="Genomic_DNA"/>
</dbReference>
<keyword evidence="2" id="KW-1185">Reference proteome</keyword>
<accession>A0ABQ5MGN6</accession>
<organism evidence="1 2">
    <name type="scientific">Neptunitalea lumnitzerae</name>
    <dbReference type="NCBI Taxonomy" id="2965509"/>
    <lineage>
        <taxon>Bacteria</taxon>
        <taxon>Pseudomonadati</taxon>
        <taxon>Bacteroidota</taxon>
        <taxon>Flavobacteriia</taxon>
        <taxon>Flavobacteriales</taxon>
        <taxon>Flavobacteriaceae</taxon>
        <taxon>Neptunitalea</taxon>
    </lineage>
</organism>
<dbReference type="RefSeq" id="WP_281764184.1">
    <property type="nucleotide sequence ID" value="NZ_BRVO01000001.1"/>
</dbReference>
<gene>
    <name evidence="1" type="ORF">Y10_09170</name>
</gene>
<dbReference type="Proteomes" id="UP001143543">
    <property type="component" value="Unassembled WGS sequence"/>
</dbReference>
<evidence type="ECO:0000313" key="2">
    <source>
        <dbReference type="Proteomes" id="UP001143543"/>
    </source>
</evidence>